<comment type="catalytic activity">
    <reaction evidence="5">
        <text>L,L-cystathionine + H2O = L-homocysteine + pyruvate + NH4(+)</text>
        <dbReference type="Rhea" id="RHEA:13965"/>
        <dbReference type="ChEBI" id="CHEBI:15361"/>
        <dbReference type="ChEBI" id="CHEBI:15377"/>
        <dbReference type="ChEBI" id="CHEBI:28938"/>
        <dbReference type="ChEBI" id="CHEBI:58161"/>
        <dbReference type="ChEBI" id="CHEBI:58199"/>
    </reaction>
</comment>
<evidence type="ECO:0000313" key="8">
    <source>
        <dbReference type="Proteomes" id="UP001595607"/>
    </source>
</evidence>
<keyword evidence="4 7" id="KW-0456">Lyase</keyword>
<accession>A0ABV7M9J2</accession>
<dbReference type="InterPro" id="IPR015421">
    <property type="entry name" value="PyrdxlP-dep_Trfase_major"/>
</dbReference>
<evidence type="ECO:0000256" key="6">
    <source>
        <dbReference type="RuleBase" id="RU362118"/>
    </source>
</evidence>
<gene>
    <name evidence="7" type="primary">metC</name>
    <name evidence="7" type="ORF">ACFONP_02400</name>
</gene>
<dbReference type="PANTHER" id="PTHR43500">
    <property type="entry name" value="CYSTATHIONINE BETA-LYASE-RELATED"/>
    <property type="match status" value="1"/>
</dbReference>
<comment type="similarity">
    <text evidence="2 6">Belongs to the trans-sulfuration enzymes family.</text>
</comment>
<dbReference type="EC" id="4.4.1.13" evidence="7"/>
<dbReference type="Pfam" id="PF01053">
    <property type="entry name" value="Cys_Met_Meta_PP"/>
    <property type="match status" value="1"/>
</dbReference>
<dbReference type="InterPro" id="IPR006233">
    <property type="entry name" value="Cys_b_lyase_bac"/>
</dbReference>
<dbReference type="Gene3D" id="3.90.1150.10">
    <property type="entry name" value="Aspartate Aminotransferase, domain 1"/>
    <property type="match status" value="1"/>
</dbReference>
<evidence type="ECO:0000256" key="1">
    <source>
        <dbReference type="ARBA" id="ARBA00001933"/>
    </source>
</evidence>
<dbReference type="InterPro" id="IPR000277">
    <property type="entry name" value="Cys/Met-Metab_PyrdxlP-dep_enz"/>
</dbReference>
<evidence type="ECO:0000313" key="7">
    <source>
        <dbReference type="EMBL" id="MFC3301582.1"/>
    </source>
</evidence>
<comment type="caution">
    <text evidence="7">The sequence shown here is derived from an EMBL/GenBank/DDBJ whole genome shotgun (WGS) entry which is preliminary data.</text>
</comment>
<dbReference type="Gene3D" id="3.40.640.10">
    <property type="entry name" value="Type I PLP-dependent aspartate aminotransferase-like (Major domain)"/>
    <property type="match status" value="1"/>
</dbReference>
<dbReference type="InterPro" id="IPR015422">
    <property type="entry name" value="PyrdxlP-dep_Trfase_small"/>
</dbReference>
<evidence type="ECO:0000256" key="2">
    <source>
        <dbReference type="ARBA" id="ARBA00009077"/>
    </source>
</evidence>
<dbReference type="Proteomes" id="UP001595607">
    <property type="component" value="Unassembled WGS sequence"/>
</dbReference>
<dbReference type="NCBIfam" id="TIGR01324">
    <property type="entry name" value="cysta_beta_ly_B"/>
    <property type="match status" value="1"/>
</dbReference>
<dbReference type="EMBL" id="JBHRVA010000002">
    <property type="protein sequence ID" value="MFC3301582.1"/>
    <property type="molecule type" value="Genomic_DNA"/>
</dbReference>
<comment type="cofactor">
    <cofactor evidence="1 6">
        <name>pyridoxal 5'-phosphate</name>
        <dbReference type="ChEBI" id="CHEBI:597326"/>
    </cofactor>
</comment>
<evidence type="ECO:0000256" key="5">
    <source>
        <dbReference type="ARBA" id="ARBA00047517"/>
    </source>
</evidence>
<dbReference type="PANTHER" id="PTHR43500:SF1">
    <property type="entry name" value="CYSTATHIONINE BETA-LYASE-RELATED"/>
    <property type="match status" value="1"/>
</dbReference>
<protein>
    <submittedName>
        <fullName evidence="7">Cystathionine beta-lyase</fullName>
        <ecNumber evidence="7">4.4.1.13</ecNumber>
    </submittedName>
</protein>
<dbReference type="RefSeq" id="WP_189572847.1">
    <property type="nucleotide sequence ID" value="NZ_BMXU01000001.1"/>
</dbReference>
<keyword evidence="8" id="KW-1185">Reference proteome</keyword>
<sequence>MKEDTKLCHVGRPREGVRMVNPPVERGSTVMFPDYDTFRERKRPRYYGRHGTDTHDALKEAVAELESAASVTLTSSGLSAVCLAILAFAEPGTDILVTDTTYDPVRSFCEQFLKPRGVSVRYYDPLVGTGIKDLIRRETALIHTESPGSLTFEVQDLPAICEAAGNIPVTVDNTWGGGVFLKPLEFGAAISIQAATKYMGGHSDVFLGTIASRTEKVGQKIFKTAQLLGNATSPDDVYTVLRGLRTLPLRLREHERQGLALARWLEARPEVAKVLHPGLESHPQHALWKRDFSGASGLFSVILERGDEGFVRKFIDSLNLYGLGYSWGGYESLCLPAWPKSCRSATSWDVDGQLLRFHAGLEAIDDLTNDLAQAFDKASVEARP</sequence>
<dbReference type="SUPFAM" id="SSF53383">
    <property type="entry name" value="PLP-dependent transferases"/>
    <property type="match status" value="1"/>
</dbReference>
<evidence type="ECO:0000256" key="3">
    <source>
        <dbReference type="ARBA" id="ARBA00022898"/>
    </source>
</evidence>
<dbReference type="PIRSF" id="PIRSF001434">
    <property type="entry name" value="CGS"/>
    <property type="match status" value="1"/>
</dbReference>
<name>A0ABV7M9J2_9PROT</name>
<keyword evidence="3 6" id="KW-0663">Pyridoxal phosphate</keyword>
<proteinExistence type="inferred from homology"/>
<organism evidence="7 8">
    <name type="scientific">Parvularcula lutaonensis</name>
    <dbReference type="NCBI Taxonomy" id="491923"/>
    <lineage>
        <taxon>Bacteria</taxon>
        <taxon>Pseudomonadati</taxon>
        <taxon>Pseudomonadota</taxon>
        <taxon>Alphaproteobacteria</taxon>
        <taxon>Parvularculales</taxon>
        <taxon>Parvularculaceae</taxon>
        <taxon>Parvularcula</taxon>
    </lineage>
</organism>
<dbReference type="GO" id="GO:0047804">
    <property type="term" value="F:cysteine-S-conjugate beta-lyase activity"/>
    <property type="evidence" value="ECO:0007669"/>
    <property type="project" value="UniProtKB-EC"/>
</dbReference>
<reference evidence="8" key="1">
    <citation type="journal article" date="2019" name="Int. J. Syst. Evol. Microbiol.">
        <title>The Global Catalogue of Microorganisms (GCM) 10K type strain sequencing project: providing services to taxonomists for standard genome sequencing and annotation.</title>
        <authorList>
            <consortium name="The Broad Institute Genomics Platform"/>
            <consortium name="The Broad Institute Genome Sequencing Center for Infectious Disease"/>
            <person name="Wu L."/>
            <person name="Ma J."/>
        </authorList>
    </citation>
    <scope>NUCLEOTIDE SEQUENCE [LARGE SCALE GENOMIC DNA]</scope>
    <source>
        <strain evidence="8">KCTC 22245</strain>
    </source>
</reference>
<dbReference type="InterPro" id="IPR015424">
    <property type="entry name" value="PyrdxlP-dep_Trfase"/>
</dbReference>
<evidence type="ECO:0000256" key="4">
    <source>
        <dbReference type="ARBA" id="ARBA00023239"/>
    </source>
</evidence>